<dbReference type="PROSITE" id="PS00092">
    <property type="entry name" value="N6_MTASE"/>
    <property type="match status" value="1"/>
</dbReference>
<dbReference type="InterPro" id="IPR004556">
    <property type="entry name" value="HemK-like"/>
</dbReference>
<evidence type="ECO:0000256" key="1">
    <source>
        <dbReference type="ARBA" id="ARBA00022603"/>
    </source>
</evidence>
<feature type="binding site" evidence="5">
    <location>
        <begin position="181"/>
        <end position="184"/>
    </location>
    <ligand>
        <name>substrate</name>
    </ligand>
</feature>
<comment type="function">
    <text evidence="5">Methylates the class 1 translation termination release factors RF1/PrfA and RF2/PrfB on the glutamine residue of the universally conserved GGQ motif.</text>
</comment>
<keyword evidence="3 5" id="KW-0949">S-adenosyl-L-methionine</keyword>
<dbReference type="SUPFAM" id="SSF53335">
    <property type="entry name" value="S-adenosyl-L-methionine-dependent methyltransferases"/>
    <property type="match status" value="1"/>
</dbReference>
<keyword evidence="9" id="KW-1185">Reference proteome</keyword>
<sequence length="282" mass="30860">MHKVRDVLQAATQQLGDRVDAEVLLAYALSKPRSWLIAHADDGLAAEHASAYHVLIEQRKAGEPVAYITGRRGFWSLDLEVTPATLIPRPETELLVELALERLPIDANVRVLDLGTGSGAIALAIARERPRAQVTATDASVEALAVAQRNAQRHGIGNVSFAHGNWFAPLGAQQFELIVSNPPYIESHDPHLEQGDLRFEPVSALASGIDGLDDIRRIIRDAGKHLCSAGWLLFEHGWHQGDAVRSLLRHASFAKVSTMRDLEQRDRVTGGCWSVSEDCDSP</sequence>
<evidence type="ECO:0000256" key="2">
    <source>
        <dbReference type="ARBA" id="ARBA00022679"/>
    </source>
</evidence>
<comment type="caution">
    <text evidence="8">The sequence shown here is derived from an EMBL/GenBank/DDBJ whole genome shotgun (WGS) entry which is preliminary data.</text>
</comment>
<feature type="binding site" evidence="5">
    <location>
        <begin position="115"/>
        <end position="119"/>
    </location>
    <ligand>
        <name>S-adenosyl-L-methionine</name>
        <dbReference type="ChEBI" id="CHEBI:59789"/>
    </ligand>
</feature>
<proteinExistence type="inferred from homology"/>
<dbReference type="InterPro" id="IPR029063">
    <property type="entry name" value="SAM-dependent_MTases_sf"/>
</dbReference>
<comment type="similarity">
    <text evidence="5">Belongs to the protein N5-glutamine methyltransferase family. PrmC subfamily.</text>
</comment>
<dbReference type="InterPro" id="IPR002052">
    <property type="entry name" value="DNA_methylase_N6_adenine_CS"/>
</dbReference>
<dbReference type="InterPro" id="IPR007848">
    <property type="entry name" value="Small_mtfrase_dom"/>
</dbReference>
<evidence type="ECO:0000256" key="4">
    <source>
        <dbReference type="ARBA" id="ARBA00048391"/>
    </source>
</evidence>
<dbReference type="GO" id="GO:0102559">
    <property type="term" value="F:peptide chain release factor N(5)-glutamine methyltransferase activity"/>
    <property type="evidence" value="ECO:0007669"/>
    <property type="project" value="UniProtKB-EC"/>
</dbReference>
<dbReference type="Proteomes" id="UP000651010">
    <property type="component" value="Unassembled WGS sequence"/>
</dbReference>
<feature type="binding site" evidence="5">
    <location>
        <position position="166"/>
    </location>
    <ligand>
        <name>S-adenosyl-L-methionine</name>
        <dbReference type="ChEBI" id="CHEBI:59789"/>
    </ligand>
</feature>
<dbReference type="NCBIfam" id="TIGR03534">
    <property type="entry name" value="RF_mod_PrmC"/>
    <property type="match status" value="1"/>
</dbReference>
<protein>
    <recommendedName>
        <fullName evidence="5">Release factor glutamine methyltransferase</fullName>
        <shortName evidence="5">RF MTase</shortName>
        <ecNumber evidence="5">2.1.1.297</ecNumber>
    </recommendedName>
    <alternativeName>
        <fullName evidence="5">N5-glutamine methyltransferase PrmC</fullName>
    </alternativeName>
    <alternativeName>
        <fullName evidence="5">Protein-(glutamine-N5) MTase PrmC</fullName>
    </alternativeName>
    <alternativeName>
        <fullName evidence="5">Protein-glutamine N-methyltransferase PrmC</fullName>
    </alternativeName>
</protein>
<dbReference type="PANTHER" id="PTHR18895:SF74">
    <property type="entry name" value="MTRF1L RELEASE FACTOR GLUTAMINE METHYLTRANSFERASE"/>
    <property type="match status" value="1"/>
</dbReference>
<accession>A0ABR9G8V9</accession>
<dbReference type="InterPro" id="IPR019874">
    <property type="entry name" value="RF_methyltr_PrmC"/>
</dbReference>
<dbReference type="Pfam" id="PF05175">
    <property type="entry name" value="MTS"/>
    <property type="match status" value="1"/>
</dbReference>
<dbReference type="NCBIfam" id="TIGR00536">
    <property type="entry name" value="hemK_fam"/>
    <property type="match status" value="1"/>
</dbReference>
<keyword evidence="2 5" id="KW-0808">Transferase</keyword>
<dbReference type="Gene3D" id="3.40.50.150">
    <property type="entry name" value="Vaccinia Virus protein VP39"/>
    <property type="match status" value="1"/>
</dbReference>
<evidence type="ECO:0000313" key="9">
    <source>
        <dbReference type="Proteomes" id="UP000651010"/>
    </source>
</evidence>
<comment type="catalytic activity">
    <reaction evidence="4 5">
        <text>L-glutaminyl-[peptide chain release factor] + S-adenosyl-L-methionine = N(5)-methyl-L-glutaminyl-[peptide chain release factor] + S-adenosyl-L-homocysteine + H(+)</text>
        <dbReference type="Rhea" id="RHEA:42896"/>
        <dbReference type="Rhea" id="RHEA-COMP:10271"/>
        <dbReference type="Rhea" id="RHEA-COMP:10272"/>
        <dbReference type="ChEBI" id="CHEBI:15378"/>
        <dbReference type="ChEBI" id="CHEBI:30011"/>
        <dbReference type="ChEBI" id="CHEBI:57856"/>
        <dbReference type="ChEBI" id="CHEBI:59789"/>
        <dbReference type="ChEBI" id="CHEBI:61891"/>
        <dbReference type="EC" id="2.1.1.297"/>
    </reaction>
</comment>
<dbReference type="GO" id="GO:0032259">
    <property type="term" value="P:methylation"/>
    <property type="evidence" value="ECO:0007669"/>
    <property type="project" value="UniProtKB-KW"/>
</dbReference>
<dbReference type="CDD" id="cd02440">
    <property type="entry name" value="AdoMet_MTases"/>
    <property type="match status" value="1"/>
</dbReference>
<feature type="domain" description="Release factor glutamine methyltransferase N-terminal" evidence="7">
    <location>
        <begin position="7"/>
        <end position="70"/>
    </location>
</feature>
<evidence type="ECO:0000256" key="3">
    <source>
        <dbReference type="ARBA" id="ARBA00022691"/>
    </source>
</evidence>
<organism evidence="8 9">
    <name type="scientific">Dyella acidiphila</name>
    <dbReference type="NCBI Taxonomy" id="2775866"/>
    <lineage>
        <taxon>Bacteria</taxon>
        <taxon>Pseudomonadati</taxon>
        <taxon>Pseudomonadota</taxon>
        <taxon>Gammaproteobacteria</taxon>
        <taxon>Lysobacterales</taxon>
        <taxon>Rhodanobacteraceae</taxon>
        <taxon>Dyella</taxon>
    </lineage>
</organism>
<dbReference type="Gene3D" id="1.10.8.10">
    <property type="entry name" value="DNA helicase RuvA subunit, C-terminal domain"/>
    <property type="match status" value="1"/>
</dbReference>
<feature type="binding site" evidence="5">
    <location>
        <position position="181"/>
    </location>
    <ligand>
        <name>S-adenosyl-L-methionine</name>
        <dbReference type="ChEBI" id="CHEBI:59789"/>
    </ligand>
</feature>
<dbReference type="EC" id="2.1.1.297" evidence="5"/>
<dbReference type="InterPro" id="IPR040758">
    <property type="entry name" value="PrmC_N"/>
</dbReference>
<evidence type="ECO:0000259" key="7">
    <source>
        <dbReference type="Pfam" id="PF17827"/>
    </source>
</evidence>
<dbReference type="EMBL" id="JACZZA010000004">
    <property type="protein sequence ID" value="MBE1160484.1"/>
    <property type="molecule type" value="Genomic_DNA"/>
</dbReference>
<keyword evidence="1 5" id="KW-0489">Methyltransferase</keyword>
<gene>
    <name evidence="5 8" type="primary">prmC</name>
    <name evidence="8" type="ORF">IGX34_08785</name>
</gene>
<evidence type="ECO:0000313" key="8">
    <source>
        <dbReference type="EMBL" id="MBE1160484.1"/>
    </source>
</evidence>
<evidence type="ECO:0000256" key="5">
    <source>
        <dbReference type="HAMAP-Rule" id="MF_02126"/>
    </source>
</evidence>
<evidence type="ECO:0000259" key="6">
    <source>
        <dbReference type="Pfam" id="PF05175"/>
    </source>
</evidence>
<name>A0ABR9G8V9_9GAMM</name>
<dbReference type="InterPro" id="IPR050320">
    <property type="entry name" value="N5-glutamine_MTase"/>
</dbReference>
<feature type="domain" description="Methyltransferase small" evidence="6">
    <location>
        <begin position="98"/>
        <end position="189"/>
    </location>
</feature>
<dbReference type="HAMAP" id="MF_02126">
    <property type="entry name" value="RF_methyltr_PrmC"/>
    <property type="match status" value="1"/>
</dbReference>
<dbReference type="PANTHER" id="PTHR18895">
    <property type="entry name" value="HEMK METHYLTRANSFERASE"/>
    <property type="match status" value="1"/>
</dbReference>
<reference evidence="8 9" key="1">
    <citation type="submission" date="2020-09" db="EMBL/GenBank/DDBJ databases">
        <title>Dyella sp. 7MK23 isolated from forest soil.</title>
        <authorList>
            <person name="Fu J."/>
        </authorList>
    </citation>
    <scope>NUCLEOTIDE SEQUENCE [LARGE SCALE GENOMIC DNA]</scope>
    <source>
        <strain evidence="8 9">7MK23</strain>
    </source>
</reference>
<feature type="binding site" evidence="5">
    <location>
        <position position="138"/>
    </location>
    <ligand>
        <name>S-adenosyl-L-methionine</name>
        <dbReference type="ChEBI" id="CHEBI:59789"/>
    </ligand>
</feature>
<dbReference type="RefSeq" id="WP_192555344.1">
    <property type="nucleotide sequence ID" value="NZ_JACZZA010000004.1"/>
</dbReference>
<dbReference type="Pfam" id="PF17827">
    <property type="entry name" value="PrmC_N"/>
    <property type="match status" value="1"/>
</dbReference>